<dbReference type="SUPFAM" id="SSF53474">
    <property type="entry name" value="alpha/beta-Hydrolases"/>
    <property type="match status" value="1"/>
</dbReference>
<gene>
    <name evidence="3" type="ORF">EOE18_06240</name>
</gene>
<dbReference type="InterPro" id="IPR000073">
    <property type="entry name" value="AB_hydrolase_1"/>
</dbReference>
<dbReference type="Gene3D" id="3.40.50.1820">
    <property type="entry name" value="alpha/beta hydrolase"/>
    <property type="match status" value="1"/>
</dbReference>
<evidence type="ECO:0000259" key="2">
    <source>
        <dbReference type="Pfam" id="PF00561"/>
    </source>
</evidence>
<evidence type="ECO:0000256" key="1">
    <source>
        <dbReference type="ARBA" id="ARBA00022801"/>
    </source>
</evidence>
<proteinExistence type="predicted"/>
<dbReference type="PANTHER" id="PTHR43329">
    <property type="entry name" value="EPOXIDE HYDROLASE"/>
    <property type="match status" value="1"/>
</dbReference>
<dbReference type="InterPro" id="IPR029058">
    <property type="entry name" value="AB_hydrolase_fold"/>
</dbReference>
<dbReference type="Pfam" id="PF00561">
    <property type="entry name" value="Abhydrolase_1"/>
    <property type="match status" value="1"/>
</dbReference>
<sequence length="293" mass="31449">MSLRHISLSDGERLAVWESGPEDAPACLFLHGFPENHRAWRHQIAHLESAYRCIAPDLRGYGASSKPADVAAYATPRLAGDVLELANALGLERFTLLGHDWGGLLAWEVATAAPDRLEALVVANAPHPALFQHVLNTDPAQLAASAYIDLLRDPAIDPVLAEHGLGPVLQRAFGDGALRAMEREELGALLKQWRDPAAALAMVNWYRASGITLPDAAAPAAPPPAPQPIATPTLVLWGEADTALLPANLDGLAQWVPHHTITRLPDIGHFSPWQAPEAVNQAISAFMGKNRLS</sequence>
<dbReference type="GO" id="GO:0016787">
    <property type="term" value="F:hydrolase activity"/>
    <property type="evidence" value="ECO:0007669"/>
    <property type="project" value="UniProtKB-KW"/>
</dbReference>
<protein>
    <submittedName>
        <fullName evidence="3">Alpha/beta fold hydrolase</fullName>
    </submittedName>
</protein>
<keyword evidence="1 3" id="KW-0378">Hydrolase</keyword>
<dbReference type="PRINTS" id="PR00111">
    <property type="entry name" value="ABHYDROLASE"/>
</dbReference>
<dbReference type="EMBL" id="SACO01000003">
    <property type="protein sequence ID" value="RVU06413.1"/>
    <property type="molecule type" value="Genomic_DNA"/>
</dbReference>
<accession>A0A3S2UU74</accession>
<keyword evidence="4" id="KW-1185">Reference proteome</keyword>
<dbReference type="RefSeq" id="WP_127707282.1">
    <property type="nucleotide sequence ID" value="NZ_SACO01000003.1"/>
</dbReference>
<dbReference type="PRINTS" id="PR00412">
    <property type="entry name" value="EPOXHYDRLASE"/>
</dbReference>
<dbReference type="Proteomes" id="UP000282837">
    <property type="component" value="Unassembled WGS sequence"/>
</dbReference>
<dbReference type="OrthoDB" id="9804723at2"/>
<evidence type="ECO:0000313" key="3">
    <source>
        <dbReference type="EMBL" id="RVU06413.1"/>
    </source>
</evidence>
<comment type="caution">
    <text evidence="3">The sequence shown here is derived from an EMBL/GenBank/DDBJ whole genome shotgun (WGS) entry which is preliminary data.</text>
</comment>
<feature type="domain" description="AB hydrolase-1" evidence="2">
    <location>
        <begin position="28"/>
        <end position="276"/>
    </location>
</feature>
<evidence type="ECO:0000313" key="4">
    <source>
        <dbReference type="Proteomes" id="UP000282837"/>
    </source>
</evidence>
<reference evidence="3 4" key="1">
    <citation type="submission" date="2019-01" db="EMBL/GenBank/DDBJ databases">
        <authorList>
            <person name="Chen W.-M."/>
        </authorList>
    </citation>
    <scope>NUCLEOTIDE SEQUENCE [LARGE SCALE GENOMIC DNA]</scope>
    <source>
        <strain evidence="3 4">FSY-9</strain>
    </source>
</reference>
<dbReference type="InterPro" id="IPR000639">
    <property type="entry name" value="Epox_hydrolase-like"/>
</dbReference>
<dbReference type="AlphaFoldDB" id="A0A3S2UU74"/>
<name>A0A3S2UU74_9SPHN</name>
<organism evidence="3 4">
    <name type="scientific">Novosphingobium umbonatum</name>
    <dbReference type="NCBI Taxonomy" id="1908524"/>
    <lineage>
        <taxon>Bacteria</taxon>
        <taxon>Pseudomonadati</taxon>
        <taxon>Pseudomonadota</taxon>
        <taxon>Alphaproteobacteria</taxon>
        <taxon>Sphingomonadales</taxon>
        <taxon>Sphingomonadaceae</taxon>
        <taxon>Novosphingobium</taxon>
    </lineage>
</organism>